<proteinExistence type="predicted"/>
<name>A0A6A4RYF0_SCOMX</name>
<reference evidence="2 3" key="1">
    <citation type="submission" date="2019-06" db="EMBL/GenBank/DDBJ databases">
        <title>Draft genomes of female and male turbot (Scophthalmus maximus).</title>
        <authorList>
            <person name="Xu H."/>
            <person name="Xu X.-W."/>
            <person name="Shao C."/>
            <person name="Chen S."/>
        </authorList>
    </citation>
    <scope>NUCLEOTIDE SEQUENCE [LARGE SCALE GENOMIC DNA]</scope>
    <source>
        <strain evidence="2">Ysfricsl-2016a</strain>
        <tissue evidence="2">Blood</tissue>
    </source>
</reference>
<protein>
    <submittedName>
        <fullName evidence="2">Uncharacterized protein</fullName>
    </submittedName>
</protein>
<organism evidence="2 3">
    <name type="scientific">Scophthalmus maximus</name>
    <name type="common">Turbot</name>
    <name type="synonym">Psetta maxima</name>
    <dbReference type="NCBI Taxonomy" id="52904"/>
    <lineage>
        <taxon>Eukaryota</taxon>
        <taxon>Metazoa</taxon>
        <taxon>Chordata</taxon>
        <taxon>Craniata</taxon>
        <taxon>Vertebrata</taxon>
        <taxon>Euteleostomi</taxon>
        <taxon>Actinopterygii</taxon>
        <taxon>Neopterygii</taxon>
        <taxon>Teleostei</taxon>
        <taxon>Neoteleostei</taxon>
        <taxon>Acanthomorphata</taxon>
        <taxon>Carangaria</taxon>
        <taxon>Pleuronectiformes</taxon>
        <taxon>Pleuronectoidei</taxon>
        <taxon>Scophthalmidae</taxon>
        <taxon>Scophthalmus</taxon>
    </lineage>
</organism>
<dbReference type="AlphaFoldDB" id="A0A6A4RYF0"/>
<dbReference type="Proteomes" id="UP000438429">
    <property type="component" value="Unassembled WGS sequence"/>
</dbReference>
<feature type="compositionally biased region" description="Basic and acidic residues" evidence="1">
    <location>
        <begin position="22"/>
        <end position="32"/>
    </location>
</feature>
<feature type="region of interest" description="Disordered" evidence="1">
    <location>
        <begin position="1"/>
        <end position="32"/>
    </location>
</feature>
<dbReference type="EMBL" id="VEVO01000022">
    <property type="protein sequence ID" value="KAF0023454.1"/>
    <property type="molecule type" value="Genomic_DNA"/>
</dbReference>
<accession>A0A6A4RYF0</accession>
<gene>
    <name evidence="2" type="ORF">F2P81_024084</name>
</gene>
<sequence length="165" mass="18518">MKTNEPFPARVNTLQTGTDAVGRTEDTEPQTKAKERQIMGLLMKRYSVEDNVWNVWKLEGDAAQWRGRGNTHGEVSCSPVSECLRDRNINERGIINPGCNGYDVHTVCVLMLLIGRVWLVFVCMCFHVCTVRSLMVPCDWEQPPHLTGLIRATRTAEGTIQDTAG</sequence>
<evidence type="ECO:0000313" key="2">
    <source>
        <dbReference type="EMBL" id="KAF0023454.1"/>
    </source>
</evidence>
<comment type="caution">
    <text evidence="2">The sequence shown here is derived from an EMBL/GenBank/DDBJ whole genome shotgun (WGS) entry which is preliminary data.</text>
</comment>
<evidence type="ECO:0000256" key="1">
    <source>
        <dbReference type="SAM" id="MobiDB-lite"/>
    </source>
</evidence>
<evidence type="ECO:0000313" key="3">
    <source>
        <dbReference type="Proteomes" id="UP000438429"/>
    </source>
</evidence>